<dbReference type="Pfam" id="PF00583">
    <property type="entry name" value="Acetyltransf_1"/>
    <property type="match status" value="1"/>
</dbReference>
<comment type="caution">
    <text evidence="2">The sequence shown here is derived from an EMBL/GenBank/DDBJ whole genome shotgun (WGS) entry which is preliminary data.</text>
</comment>
<gene>
    <name evidence="2" type="ORF">GOMPHAMPRED_003518</name>
</gene>
<dbReference type="CDD" id="cd04301">
    <property type="entry name" value="NAT_SF"/>
    <property type="match status" value="1"/>
</dbReference>
<dbReference type="InterPro" id="IPR016181">
    <property type="entry name" value="Acyl_CoA_acyltransferase"/>
</dbReference>
<name>A0A8H3FF02_9LECA</name>
<evidence type="ECO:0000313" key="2">
    <source>
        <dbReference type="EMBL" id="CAF9924012.1"/>
    </source>
</evidence>
<dbReference type="EMBL" id="CAJPDQ010000020">
    <property type="protein sequence ID" value="CAF9924012.1"/>
    <property type="molecule type" value="Genomic_DNA"/>
</dbReference>
<evidence type="ECO:0000313" key="3">
    <source>
        <dbReference type="Proteomes" id="UP000664169"/>
    </source>
</evidence>
<feature type="domain" description="N-acetyltransferase" evidence="1">
    <location>
        <begin position="77"/>
        <end position="238"/>
    </location>
</feature>
<dbReference type="SUPFAM" id="SSF55729">
    <property type="entry name" value="Acyl-CoA N-acyltransferases (Nat)"/>
    <property type="match status" value="1"/>
</dbReference>
<keyword evidence="3" id="KW-1185">Reference proteome</keyword>
<accession>A0A8H3FF02</accession>
<dbReference type="AlphaFoldDB" id="A0A8H3FF02"/>
<protein>
    <recommendedName>
        <fullName evidence="1">N-acetyltransferase domain-containing protein</fullName>
    </recommendedName>
</protein>
<dbReference type="GO" id="GO:0016747">
    <property type="term" value="F:acyltransferase activity, transferring groups other than amino-acyl groups"/>
    <property type="evidence" value="ECO:0007669"/>
    <property type="project" value="InterPro"/>
</dbReference>
<dbReference type="Proteomes" id="UP000664169">
    <property type="component" value="Unassembled WGS sequence"/>
</dbReference>
<reference evidence="2" key="1">
    <citation type="submission" date="2021-03" db="EMBL/GenBank/DDBJ databases">
        <authorList>
            <person name="Tagirdzhanova G."/>
        </authorList>
    </citation>
    <scope>NUCLEOTIDE SEQUENCE</scope>
</reference>
<organism evidence="2 3">
    <name type="scientific">Gomphillus americanus</name>
    <dbReference type="NCBI Taxonomy" id="1940652"/>
    <lineage>
        <taxon>Eukaryota</taxon>
        <taxon>Fungi</taxon>
        <taxon>Dikarya</taxon>
        <taxon>Ascomycota</taxon>
        <taxon>Pezizomycotina</taxon>
        <taxon>Lecanoromycetes</taxon>
        <taxon>OSLEUM clade</taxon>
        <taxon>Ostropomycetidae</taxon>
        <taxon>Ostropales</taxon>
        <taxon>Graphidaceae</taxon>
        <taxon>Gomphilloideae</taxon>
        <taxon>Gomphillus</taxon>
    </lineage>
</organism>
<proteinExistence type="predicted"/>
<sequence>MPTTTPSAQRPIQITILPTTWPASILPLAVQTYKSFRLHALKTDPKAFAMTYEQEIQFSDSRWIQRLTNKNAVQFIATYANKTNGEIDPLEETDAQEADAREEAWRRTPWLGSLVLVRKADDAGTGEENAFDGGLHVDLRKQNQWPTEVVFHMNAVFLDPSVRRQGLGKRMVQAARGLVAEEARQKGVGWARMTTLVDSWNTAAIGLYASQKFERKRVDEYKVDGERRETVEMECLLDIGLLGSGKSSSSTPCSVVALQAPVL</sequence>
<dbReference type="Gene3D" id="3.40.630.30">
    <property type="match status" value="1"/>
</dbReference>
<evidence type="ECO:0000259" key="1">
    <source>
        <dbReference type="PROSITE" id="PS51186"/>
    </source>
</evidence>
<dbReference type="InterPro" id="IPR000182">
    <property type="entry name" value="GNAT_dom"/>
</dbReference>
<dbReference type="PROSITE" id="PS51186">
    <property type="entry name" value="GNAT"/>
    <property type="match status" value="1"/>
</dbReference>
<dbReference type="OrthoDB" id="9975416at2759"/>